<name>A0ABS8PP26_9BACT</name>
<accession>A0ABS8PP26</accession>
<comment type="caution">
    <text evidence="1">The sequence shown here is derived from an EMBL/GenBank/DDBJ whole genome shotgun (WGS) entry which is preliminary data.</text>
</comment>
<evidence type="ECO:0000313" key="2">
    <source>
        <dbReference type="Proteomes" id="UP001199816"/>
    </source>
</evidence>
<dbReference type="Proteomes" id="UP001199816">
    <property type="component" value="Unassembled WGS sequence"/>
</dbReference>
<sequence>MKKIVYPLLFAAIVLGQTACQKTAFKNEAAGSAGNERSMAFSRKELYKIDSTGSKTIFSNQSLDAMRIAAASDQEAVVKKISDIVAPVVADLRKQMEAEPDIYKGYQVAIKAIADAKTFDEKKSKADYVSKAYYPFIKKIWEEAKVDEPYYQSKIREVFPASVRDMIRFDEFLRFQLIVQNPVQPYSPGGSSEPPVSTPPISKPDDPNPFLCVSAIPTSFFLFDNYKSGIGTGSHRSDRNFTNTGSPYCGLDTKTDTQGPWGSRSEIGITLDSFHIPGRFPLDSRRLQSTLVYDWGGTAYATSVLGTSLASYYETPVFEDQLEHWRSSRTICSPVTFVMFSMLNEDATFTSPLSTKQAGKVLVFGYGAANLSSASGIAFAGATSYAETMNWKVCEMP</sequence>
<gene>
    <name evidence="1" type="ORF">LQ567_08720</name>
</gene>
<evidence type="ECO:0000313" key="1">
    <source>
        <dbReference type="EMBL" id="MCD2422840.1"/>
    </source>
</evidence>
<proteinExistence type="predicted"/>
<dbReference type="RefSeq" id="WP_231004117.1">
    <property type="nucleotide sequence ID" value="NZ_JAJNEC010000005.1"/>
</dbReference>
<keyword evidence="2" id="KW-1185">Reference proteome</keyword>
<reference evidence="1 2" key="1">
    <citation type="submission" date="2021-11" db="EMBL/GenBank/DDBJ databases">
        <title>Genomic of Niabella pedocola.</title>
        <authorList>
            <person name="Wu T."/>
        </authorList>
    </citation>
    <scope>NUCLEOTIDE SEQUENCE [LARGE SCALE GENOMIC DNA]</scope>
    <source>
        <strain evidence="1 2">JCM 31011</strain>
    </source>
</reference>
<protein>
    <submittedName>
        <fullName evidence="1">Uncharacterized protein</fullName>
    </submittedName>
</protein>
<dbReference type="EMBL" id="JAJNEC010000005">
    <property type="protein sequence ID" value="MCD2422840.1"/>
    <property type="molecule type" value="Genomic_DNA"/>
</dbReference>
<organism evidence="1 2">
    <name type="scientific">Niabella pedocola</name>
    <dbReference type="NCBI Taxonomy" id="1752077"/>
    <lineage>
        <taxon>Bacteria</taxon>
        <taxon>Pseudomonadati</taxon>
        <taxon>Bacteroidota</taxon>
        <taxon>Chitinophagia</taxon>
        <taxon>Chitinophagales</taxon>
        <taxon>Chitinophagaceae</taxon>
        <taxon>Niabella</taxon>
    </lineage>
</organism>